<dbReference type="Pfam" id="PF19443">
    <property type="entry name" value="DAHL"/>
    <property type="match status" value="1"/>
</dbReference>
<keyword evidence="3" id="KW-0597">Phosphoprotein</keyword>
<dbReference type="PRINTS" id="PR00344">
    <property type="entry name" value="BCTRLSENSOR"/>
</dbReference>
<reference evidence="8 9" key="1">
    <citation type="submission" date="2014-09" db="EMBL/GenBank/DDBJ databases">
        <title>Draft genome of Bradyrhizobium japonicum Is-34.</title>
        <authorList>
            <person name="Tsurumaru H."/>
            <person name="Yamakawa T."/>
            <person name="Hashimoto S."/>
            <person name="Okizaki K."/>
            <person name="Kanesaki Y."/>
            <person name="Yoshikawa H."/>
            <person name="Yajima S."/>
        </authorList>
    </citation>
    <scope>NUCLEOTIDE SEQUENCE [LARGE SCALE GENOMIC DNA]</scope>
    <source>
        <strain evidence="8 9">Is-34</strain>
    </source>
</reference>
<keyword evidence="5" id="KW-1133">Transmembrane helix</keyword>
<dbReference type="AlphaFoldDB" id="A0A0A3Y4M3"/>
<evidence type="ECO:0000259" key="6">
    <source>
        <dbReference type="PROSITE" id="PS50109"/>
    </source>
</evidence>
<dbReference type="SMART" id="SM00388">
    <property type="entry name" value="HisKA"/>
    <property type="match status" value="1"/>
</dbReference>
<keyword evidence="5" id="KW-0472">Membrane</keyword>
<protein>
    <recommendedName>
        <fullName evidence="2">histidine kinase</fullName>
        <ecNumber evidence="2">2.7.13.3</ecNumber>
    </recommendedName>
</protein>
<dbReference type="Proteomes" id="UP000030377">
    <property type="component" value="Unassembled WGS sequence"/>
</dbReference>
<dbReference type="PROSITE" id="PS50110">
    <property type="entry name" value="RESPONSE_REGULATORY"/>
    <property type="match status" value="1"/>
</dbReference>
<dbReference type="SUPFAM" id="SSF52172">
    <property type="entry name" value="CheY-like"/>
    <property type="match status" value="1"/>
</dbReference>
<dbReference type="GO" id="GO:0000155">
    <property type="term" value="F:phosphorelay sensor kinase activity"/>
    <property type="evidence" value="ECO:0007669"/>
    <property type="project" value="InterPro"/>
</dbReference>
<dbReference type="PANTHER" id="PTHR43065">
    <property type="entry name" value="SENSOR HISTIDINE KINASE"/>
    <property type="match status" value="1"/>
</dbReference>
<dbReference type="EMBL" id="JRPN01000004">
    <property type="protein sequence ID" value="KGT80341.1"/>
    <property type="molecule type" value="Genomic_DNA"/>
</dbReference>
<dbReference type="Pfam" id="PF02518">
    <property type="entry name" value="HATPase_c"/>
    <property type="match status" value="1"/>
</dbReference>
<dbReference type="Gene3D" id="3.30.565.10">
    <property type="entry name" value="Histidine kinase-like ATPase, C-terminal domain"/>
    <property type="match status" value="1"/>
</dbReference>
<evidence type="ECO:0000256" key="5">
    <source>
        <dbReference type="SAM" id="Phobius"/>
    </source>
</evidence>
<proteinExistence type="predicted"/>
<dbReference type="NCBIfam" id="NF010411">
    <property type="entry name" value="PRK13837.1"/>
    <property type="match status" value="1"/>
</dbReference>
<sequence length="836" mass="91160">MTVARSVAIVVGLSAILTWLSSRAVNPEAELFDRALGELEHFDRGEDALYRDFFTARTGLLRNYDPLVSKMNALHGSLERLRAAAAIDRKTTETIDRLAATVDRQEQLIETFKSENAVLHNSLSFFGRFAAHSDARDLDLAISSAAAAILHLTLDTTSTAVGEAQRRLDNLEWEALSDGQTDMVEPFLAHGRLLHKLLPSVDSILKTMMALPRTKDQDALRAMILDRQIASRNTARSFRRWLYATSLALLVFLVHLGIRLGARANLLRRRAALEHMIADISMNFVNATPQGVDAEIHRAIASFGAFAGSDRVYLVVSGESTRLYLWHQPGKDFPLGWPEAAPDLAARVGPDRNGVVHVPKVSRMPVGENQRFLKNLGLGGWACAVNTDGLGRVVTFGFDAVGRRCRIAHTVEPLLLRMALDTFMHAIERQIVDAERDRLQKRLQHARRMERIGTFTSGIAHNFNNILGGILGHTEVMEEHAGWNGPLVRHLSGIRQSAERARDLISQILVFGRRRDIRRNPLGINALVNETASLLRVSLPARIELVVKPYPVELTVLGEAAQLQQVIMNLCNNAANAIGDSGRIEVTIAPDKTSEPVSLSHDKIEAGQYVRLSVTDTGSGMDEPIQERIFEPFFTTRPNGNGLGLATVRDIVHDHSGGMNVKSRPGVGTRFDVWLPLATAAVLPVGQRVAANGTGNGEVVMLVAGDSDRLLGDEEMLAALGYEAVGFATAEAARAACNTAPDRFDFVIVGQVGSLTQSVELSNQLHRSIPSVPIILATRVAFEIATDTLLAAGISDVVRWPIVAEEVAIVLSQSSRAAVKGSTRLLPARPSLTLPA</sequence>
<dbReference type="PANTHER" id="PTHR43065:SF42">
    <property type="entry name" value="TWO-COMPONENT SENSOR PPRA"/>
    <property type="match status" value="1"/>
</dbReference>
<feature type="domain" description="Histidine kinase" evidence="6">
    <location>
        <begin position="458"/>
        <end position="679"/>
    </location>
</feature>
<evidence type="ECO:0000256" key="3">
    <source>
        <dbReference type="ARBA" id="ARBA00022553"/>
    </source>
</evidence>
<evidence type="ECO:0000256" key="4">
    <source>
        <dbReference type="PROSITE-ProRule" id="PRU00169"/>
    </source>
</evidence>
<evidence type="ECO:0000313" key="8">
    <source>
        <dbReference type="EMBL" id="KGT80341.1"/>
    </source>
</evidence>
<comment type="caution">
    <text evidence="4">Lacks conserved residue(s) required for the propagation of feature annotation.</text>
</comment>
<dbReference type="InterPro" id="IPR005467">
    <property type="entry name" value="His_kinase_dom"/>
</dbReference>
<dbReference type="InterPro" id="IPR004358">
    <property type="entry name" value="Sig_transdc_His_kin-like_C"/>
</dbReference>
<dbReference type="InterPro" id="IPR036097">
    <property type="entry name" value="HisK_dim/P_sf"/>
</dbReference>
<dbReference type="InterPro" id="IPR003661">
    <property type="entry name" value="HisK_dim/P_dom"/>
</dbReference>
<accession>A0A0A3Y4M3</accession>
<feature type="transmembrane region" description="Helical" evidence="5">
    <location>
        <begin position="241"/>
        <end position="262"/>
    </location>
</feature>
<dbReference type="SMART" id="SM00387">
    <property type="entry name" value="HATPase_c"/>
    <property type="match status" value="1"/>
</dbReference>
<gene>
    <name evidence="8" type="ORF">MA20_06875</name>
</gene>
<dbReference type="Gene3D" id="3.40.50.2300">
    <property type="match status" value="1"/>
</dbReference>
<feature type="domain" description="Response regulatory" evidence="7">
    <location>
        <begin position="699"/>
        <end position="815"/>
    </location>
</feature>
<organism evidence="8 9">
    <name type="scientific">Bradyrhizobium japonicum</name>
    <dbReference type="NCBI Taxonomy" id="375"/>
    <lineage>
        <taxon>Bacteria</taxon>
        <taxon>Pseudomonadati</taxon>
        <taxon>Pseudomonadota</taxon>
        <taxon>Alphaproteobacteria</taxon>
        <taxon>Hyphomicrobiales</taxon>
        <taxon>Nitrobacteraceae</taxon>
        <taxon>Bradyrhizobium</taxon>
    </lineage>
</organism>
<comment type="caution">
    <text evidence="8">The sequence shown here is derived from an EMBL/GenBank/DDBJ whole genome shotgun (WGS) entry which is preliminary data.</text>
</comment>
<evidence type="ECO:0000256" key="2">
    <source>
        <dbReference type="ARBA" id="ARBA00012438"/>
    </source>
</evidence>
<dbReference type="SUPFAM" id="SSF47384">
    <property type="entry name" value="Homodimeric domain of signal transducing histidine kinase"/>
    <property type="match status" value="1"/>
</dbReference>
<dbReference type="InterPro" id="IPR045812">
    <property type="entry name" value="DAHL"/>
</dbReference>
<dbReference type="InterPro" id="IPR036890">
    <property type="entry name" value="HATPase_C_sf"/>
</dbReference>
<evidence type="ECO:0000259" key="7">
    <source>
        <dbReference type="PROSITE" id="PS50110"/>
    </source>
</evidence>
<name>A0A0A3Y4M3_BRAJP</name>
<dbReference type="Pfam" id="PF00512">
    <property type="entry name" value="HisKA"/>
    <property type="match status" value="1"/>
</dbReference>
<dbReference type="InterPro" id="IPR011006">
    <property type="entry name" value="CheY-like_superfamily"/>
</dbReference>
<dbReference type="CDD" id="cd00082">
    <property type="entry name" value="HisKA"/>
    <property type="match status" value="1"/>
</dbReference>
<dbReference type="RefSeq" id="WP_041954366.1">
    <property type="nucleotide sequence ID" value="NZ_JRPN01000004.1"/>
</dbReference>
<comment type="catalytic activity">
    <reaction evidence="1">
        <text>ATP + protein L-histidine = ADP + protein N-phospho-L-histidine.</text>
        <dbReference type="EC" id="2.7.13.3"/>
    </reaction>
</comment>
<evidence type="ECO:0000256" key="1">
    <source>
        <dbReference type="ARBA" id="ARBA00000085"/>
    </source>
</evidence>
<dbReference type="SUPFAM" id="SSF55874">
    <property type="entry name" value="ATPase domain of HSP90 chaperone/DNA topoisomerase II/histidine kinase"/>
    <property type="match status" value="1"/>
</dbReference>
<dbReference type="Gene3D" id="1.10.287.130">
    <property type="match status" value="1"/>
</dbReference>
<evidence type="ECO:0000313" key="9">
    <source>
        <dbReference type="Proteomes" id="UP000030377"/>
    </source>
</evidence>
<dbReference type="EC" id="2.7.13.3" evidence="2"/>
<dbReference type="InterPro" id="IPR003594">
    <property type="entry name" value="HATPase_dom"/>
</dbReference>
<keyword evidence="5" id="KW-0812">Transmembrane</keyword>
<dbReference type="InterPro" id="IPR001789">
    <property type="entry name" value="Sig_transdc_resp-reg_receiver"/>
</dbReference>
<dbReference type="PROSITE" id="PS50109">
    <property type="entry name" value="HIS_KIN"/>
    <property type="match status" value="1"/>
</dbReference>